<keyword evidence="9" id="KW-1133">Transmembrane helix</keyword>
<keyword evidence="12" id="KW-1185">Reference proteome</keyword>
<evidence type="ECO:0000256" key="2">
    <source>
        <dbReference type="ARBA" id="ARBA00004370"/>
    </source>
</evidence>
<dbReference type="AlphaFoldDB" id="A0A1G9VX86"/>
<organism evidence="11 12">
    <name type="scientific">Megasphaera paucivorans</name>
    <dbReference type="NCBI Taxonomy" id="349095"/>
    <lineage>
        <taxon>Bacteria</taxon>
        <taxon>Bacillati</taxon>
        <taxon>Bacillota</taxon>
        <taxon>Negativicutes</taxon>
        <taxon>Veillonellales</taxon>
        <taxon>Veillonellaceae</taxon>
        <taxon>Megasphaera</taxon>
    </lineage>
</organism>
<dbReference type="SUPFAM" id="SSF47384">
    <property type="entry name" value="Homodimeric domain of signal transducing histidine kinase"/>
    <property type="match status" value="1"/>
</dbReference>
<keyword evidence="6 11" id="KW-0418">Kinase</keyword>
<feature type="transmembrane region" description="Helical" evidence="9">
    <location>
        <begin position="7"/>
        <end position="29"/>
    </location>
</feature>
<feature type="transmembrane region" description="Helical" evidence="9">
    <location>
        <begin position="147"/>
        <end position="170"/>
    </location>
</feature>
<dbReference type="GO" id="GO:0000155">
    <property type="term" value="F:phosphorelay sensor kinase activity"/>
    <property type="evidence" value="ECO:0007669"/>
    <property type="project" value="InterPro"/>
</dbReference>
<dbReference type="InterPro" id="IPR003661">
    <property type="entry name" value="HisK_dim/P_dom"/>
</dbReference>
<evidence type="ECO:0000313" key="11">
    <source>
        <dbReference type="EMBL" id="SDM76820.1"/>
    </source>
</evidence>
<dbReference type="InterPro" id="IPR036890">
    <property type="entry name" value="HATPase_C_sf"/>
</dbReference>
<dbReference type="RefSeq" id="WP_091650083.1">
    <property type="nucleotide sequence ID" value="NZ_FNHQ01000013.1"/>
</dbReference>
<dbReference type="GO" id="GO:0016036">
    <property type="term" value="P:cellular response to phosphate starvation"/>
    <property type="evidence" value="ECO:0007669"/>
    <property type="project" value="TreeGrafter"/>
</dbReference>
<evidence type="ECO:0000256" key="4">
    <source>
        <dbReference type="ARBA" id="ARBA00022553"/>
    </source>
</evidence>
<dbReference type="EMBL" id="FNHQ01000013">
    <property type="protein sequence ID" value="SDM76820.1"/>
    <property type="molecule type" value="Genomic_DNA"/>
</dbReference>
<evidence type="ECO:0000256" key="5">
    <source>
        <dbReference type="ARBA" id="ARBA00022679"/>
    </source>
</evidence>
<feature type="domain" description="Histidine kinase" evidence="10">
    <location>
        <begin position="356"/>
        <end position="572"/>
    </location>
</feature>
<dbReference type="PRINTS" id="PR00344">
    <property type="entry name" value="BCTRLSENSOR"/>
</dbReference>
<dbReference type="Pfam" id="PF00512">
    <property type="entry name" value="HisKA"/>
    <property type="match status" value="1"/>
</dbReference>
<dbReference type="InterPro" id="IPR050351">
    <property type="entry name" value="BphY/WalK/GraS-like"/>
</dbReference>
<dbReference type="Gene3D" id="3.30.565.10">
    <property type="entry name" value="Histidine kinase-like ATPase, C-terminal domain"/>
    <property type="match status" value="1"/>
</dbReference>
<dbReference type="InterPro" id="IPR036097">
    <property type="entry name" value="HisK_dim/P_sf"/>
</dbReference>
<comment type="catalytic activity">
    <reaction evidence="1">
        <text>ATP + protein L-histidine = ADP + protein N-phospho-L-histidine.</text>
        <dbReference type="EC" id="2.7.13.3"/>
    </reaction>
</comment>
<reference evidence="11 12" key="1">
    <citation type="submission" date="2016-10" db="EMBL/GenBank/DDBJ databases">
        <authorList>
            <person name="de Groot N.N."/>
        </authorList>
    </citation>
    <scope>NUCLEOTIDE SEQUENCE [LARGE SCALE GENOMIC DNA]</scope>
    <source>
        <strain evidence="11 12">DSM 16981</strain>
    </source>
</reference>
<dbReference type="InterPro" id="IPR003594">
    <property type="entry name" value="HATPase_dom"/>
</dbReference>
<dbReference type="Pfam" id="PF02518">
    <property type="entry name" value="HATPase_c"/>
    <property type="match status" value="1"/>
</dbReference>
<dbReference type="CDD" id="cd00082">
    <property type="entry name" value="HisKA"/>
    <property type="match status" value="1"/>
</dbReference>
<dbReference type="InterPro" id="IPR004358">
    <property type="entry name" value="Sig_transdc_His_kin-like_C"/>
</dbReference>
<evidence type="ECO:0000256" key="7">
    <source>
        <dbReference type="ARBA" id="ARBA00023012"/>
    </source>
</evidence>
<dbReference type="STRING" id="349095.SAMN05660299_01499"/>
<dbReference type="Gene3D" id="1.10.287.130">
    <property type="match status" value="1"/>
</dbReference>
<accession>A0A1G9VX86</accession>
<name>A0A1G9VX86_9FIRM</name>
<dbReference type="SUPFAM" id="SSF55874">
    <property type="entry name" value="ATPase domain of HSP90 chaperone/DNA topoisomerase II/histidine kinase"/>
    <property type="match status" value="1"/>
</dbReference>
<dbReference type="GO" id="GO:0004721">
    <property type="term" value="F:phosphoprotein phosphatase activity"/>
    <property type="evidence" value="ECO:0007669"/>
    <property type="project" value="TreeGrafter"/>
</dbReference>
<gene>
    <name evidence="11" type="ORF">SAMN05660299_01499</name>
</gene>
<keyword evidence="9" id="KW-0812">Transmembrane</keyword>
<sequence length="572" mass="64787">MKKRIYLSLLAIGLTCMVMALVISGWIFWRSAQEQAAVEMESAVAMISAGMARDPDTKGYLQQVADAEKGALRITWINTDGSIKFESDYDAAKMENHLQRPEVQQAFAYGTGSAVRESATIEKALYYSAKKLPDGTVLRVSLQRATLYSHFLALLPMALLLLILAGICCIRASRMLTASLLSPLRKTARVMENIGTPSQQLPQEMPHVYRELRPLVQKIMDQSNYINHTIQILERERNTVRIILENLREGVILTDKAGKILALNTCAKDILQIRRMMTVSGLSFEKIFPGVEWDQIKMGEDLPMAYTQKLVKNDRLYQLTVRPIYKEENLYGALFILYDITESEHREQLRREFTSNVSHELKTPLTSISGFAEMLSAGLYEEEKDVKHFGKLIQQESQRLLRLIEGIIHLTKIEEHKPNIEMTSVKLDTIVEEIVNFMEPVTQEKHVTIHRKMGDLAVFGNNGMLRELCMNLIDNAVKYNRSGGHVYITLQQEGNKAAFTVRDTGIGIPEDKQKRVFERFYRADASRNKKNGGSGLGLSIVKHIVEQHHGQINLESKEGEGTKITVYLTLAT</sequence>
<dbReference type="FunFam" id="3.30.565.10:FF:000006">
    <property type="entry name" value="Sensor histidine kinase WalK"/>
    <property type="match status" value="1"/>
</dbReference>
<keyword evidence="8 9" id="KW-0472">Membrane</keyword>
<protein>
    <recommendedName>
        <fullName evidence="3">histidine kinase</fullName>
        <ecNumber evidence="3">2.7.13.3</ecNumber>
    </recommendedName>
</protein>
<dbReference type="GO" id="GO:0005886">
    <property type="term" value="C:plasma membrane"/>
    <property type="evidence" value="ECO:0007669"/>
    <property type="project" value="TreeGrafter"/>
</dbReference>
<dbReference type="EC" id="2.7.13.3" evidence="3"/>
<keyword evidence="5" id="KW-0808">Transferase</keyword>
<dbReference type="Proteomes" id="UP000199309">
    <property type="component" value="Unassembled WGS sequence"/>
</dbReference>
<dbReference type="SUPFAM" id="SSF55785">
    <property type="entry name" value="PYP-like sensor domain (PAS domain)"/>
    <property type="match status" value="1"/>
</dbReference>
<evidence type="ECO:0000256" key="3">
    <source>
        <dbReference type="ARBA" id="ARBA00012438"/>
    </source>
</evidence>
<dbReference type="InterPro" id="IPR005467">
    <property type="entry name" value="His_kinase_dom"/>
</dbReference>
<dbReference type="PANTHER" id="PTHR45453:SF1">
    <property type="entry name" value="PHOSPHATE REGULON SENSOR PROTEIN PHOR"/>
    <property type="match status" value="1"/>
</dbReference>
<comment type="subcellular location">
    <subcellularLocation>
        <location evidence="2">Membrane</location>
    </subcellularLocation>
</comment>
<dbReference type="InterPro" id="IPR035965">
    <property type="entry name" value="PAS-like_dom_sf"/>
</dbReference>
<dbReference type="PROSITE" id="PS50109">
    <property type="entry name" value="HIS_KIN"/>
    <property type="match status" value="1"/>
</dbReference>
<evidence type="ECO:0000256" key="1">
    <source>
        <dbReference type="ARBA" id="ARBA00000085"/>
    </source>
</evidence>
<dbReference type="CDD" id="cd00075">
    <property type="entry name" value="HATPase"/>
    <property type="match status" value="1"/>
</dbReference>
<dbReference type="SMART" id="SM00387">
    <property type="entry name" value="HATPase_c"/>
    <property type="match status" value="1"/>
</dbReference>
<dbReference type="SMART" id="SM00388">
    <property type="entry name" value="HisKA"/>
    <property type="match status" value="1"/>
</dbReference>
<dbReference type="Gene3D" id="3.30.450.20">
    <property type="entry name" value="PAS domain"/>
    <property type="match status" value="1"/>
</dbReference>
<dbReference type="FunFam" id="1.10.287.130:FF:000001">
    <property type="entry name" value="Two-component sensor histidine kinase"/>
    <property type="match status" value="1"/>
</dbReference>
<dbReference type="PANTHER" id="PTHR45453">
    <property type="entry name" value="PHOSPHATE REGULON SENSOR PROTEIN PHOR"/>
    <property type="match status" value="1"/>
</dbReference>
<evidence type="ECO:0000313" key="12">
    <source>
        <dbReference type="Proteomes" id="UP000199309"/>
    </source>
</evidence>
<evidence type="ECO:0000256" key="6">
    <source>
        <dbReference type="ARBA" id="ARBA00022777"/>
    </source>
</evidence>
<evidence type="ECO:0000256" key="9">
    <source>
        <dbReference type="SAM" id="Phobius"/>
    </source>
</evidence>
<evidence type="ECO:0000256" key="8">
    <source>
        <dbReference type="ARBA" id="ARBA00023136"/>
    </source>
</evidence>
<keyword evidence="4" id="KW-0597">Phosphoprotein</keyword>
<keyword evidence="7" id="KW-0902">Two-component regulatory system</keyword>
<dbReference type="OrthoDB" id="9813151at2"/>
<proteinExistence type="predicted"/>
<evidence type="ECO:0000259" key="10">
    <source>
        <dbReference type="PROSITE" id="PS50109"/>
    </source>
</evidence>